<reference evidence="1 2" key="1">
    <citation type="journal article" date="2022" name="DNA Res.">
        <title>Chromosomal-level genome assembly of the orchid tree Bauhinia variegata (Leguminosae; Cercidoideae) supports the allotetraploid origin hypothesis of Bauhinia.</title>
        <authorList>
            <person name="Zhong Y."/>
            <person name="Chen Y."/>
            <person name="Zheng D."/>
            <person name="Pang J."/>
            <person name="Liu Y."/>
            <person name="Luo S."/>
            <person name="Meng S."/>
            <person name="Qian L."/>
            <person name="Wei D."/>
            <person name="Dai S."/>
            <person name="Zhou R."/>
        </authorList>
    </citation>
    <scope>NUCLEOTIDE SEQUENCE [LARGE SCALE GENOMIC DNA]</scope>
    <source>
        <strain evidence="1">BV-YZ2020</strain>
    </source>
</reference>
<name>A0ACB9KS26_BAUVA</name>
<accession>A0ACB9KS26</accession>
<protein>
    <submittedName>
        <fullName evidence="1">Uncharacterized protein</fullName>
    </submittedName>
</protein>
<evidence type="ECO:0000313" key="2">
    <source>
        <dbReference type="Proteomes" id="UP000828941"/>
    </source>
</evidence>
<evidence type="ECO:0000313" key="1">
    <source>
        <dbReference type="EMBL" id="KAI4300066.1"/>
    </source>
</evidence>
<sequence>MTRTSDDSKLEKRDCEKRKKSKDKPLAQHQFRQRTSLHFSASSALHGFPSSSLPFSEMEIAVARAFKSSLRRELAFMKSTQQVFCDDDYWCLNPNNGVSGEDFSVDDLFDFSNGECQPGPVGVGNDDDYEEEDEEKDSFSVSSQDRGEDDSSSGSVSGTADSESFFARELAVPMDDLLELDWVSHFVDDSLPESLLLYPVHSEQTRKRAEPEPEAEPDATKTPCFPSKVPVKERSRKCRKAKASPWSFIPLLSGSGSGHSSPSLCSSGLSSTPALIFAGTVPNLELLHGHGEPAAKKQKKKPEAQFQRRCSHCQVQKTPQWRTGPLGAKTLCNACGVRYKSGRLFPEYRPACSPTFSGEIHSNSHRKVLEMRRKKVTAGPQSGLT</sequence>
<proteinExistence type="predicted"/>
<keyword evidence="2" id="KW-1185">Reference proteome</keyword>
<gene>
    <name evidence="1" type="ORF">L6164_033483</name>
</gene>
<dbReference type="EMBL" id="CM039438">
    <property type="protein sequence ID" value="KAI4300066.1"/>
    <property type="molecule type" value="Genomic_DNA"/>
</dbReference>
<organism evidence="1 2">
    <name type="scientific">Bauhinia variegata</name>
    <name type="common">Purple orchid tree</name>
    <name type="synonym">Phanera variegata</name>
    <dbReference type="NCBI Taxonomy" id="167791"/>
    <lineage>
        <taxon>Eukaryota</taxon>
        <taxon>Viridiplantae</taxon>
        <taxon>Streptophyta</taxon>
        <taxon>Embryophyta</taxon>
        <taxon>Tracheophyta</taxon>
        <taxon>Spermatophyta</taxon>
        <taxon>Magnoliopsida</taxon>
        <taxon>eudicotyledons</taxon>
        <taxon>Gunneridae</taxon>
        <taxon>Pentapetalae</taxon>
        <taxon>rosids</taxon>
        <taxon>fabids</taxon>
        <taxon>Fabales</taxon>
        <taxon>Fabaceae</taxon>
        <taxon>Cercidoideae</taxon>
        <taxon>Cercideae</taxon>
        <taxon>Bauhiniinae</taxon>
        <taxon>Bauhinia</taxon>
    </lineage>
</organism>
<dbReference type="Proteomes" id="UP000828941">
    <property type="component" value="Chromosome 13"/>
</dbReference>
<comment type="caution">
    <text evidence="1">The sequence shown here is derived from an EMBL/GenBank/DDBJ whole genome shotgun (WGS) entry which is preliminary data.</text>
</comment>